<protein>
    <recommendedName>
        <fullName evidence="7">Sulfatase N-terminal domain-containing protein</fullName>
    </recommendedName>
</protein>
<gene>
    <name evidence="8" type="ORF">GCM10009105_34040</name>
</gene>
<evidence type="ECO:0000256" key="4">
    <source>
        <dbReference type="ARBA" id="ARBA00022989"/>
    </source>
</evidence>
<keyword evidence="5 6" id="KW-0472">Membrane</keyword>
<dbReference type="InterPro" id="IPR050448">
    <property type="entry name" value="OpgB/LTA_synthase_biosynth"/>
</dbReference>
<keyword evidence="9" id="KW-1185">Reference proteome</keyword>
<evidence type="ECO:0000256" key="2">
    <source>
        <dbReference type="ARBA" id="ARBA00022475"/>
    </source>
</evidence>
<evidence type="ECO:0000313" key="8">
    <source>
        <dbReference type="EMBL" id="GAA0722718.1"/>
    </source>
</evidence>
<feature type="domain" description="Sulfatase N-terminal" evidence="7">
    <location>
        <begin position="231"/>
        <end position="477"/>
    </location>
</feature>
<evidence type="ECO:0000256" key="6">
    <source>
        <dbReference type="SAM" id="Phobius"/>
    </source>
</evidence>
<dbReference type="Pfam" id="PF00884">
    <property type="entry name" value="Sulfatase"/>
    <property type="match status" value="1"/>
</dbReference>
<name>A0ABN1IWA6_9GAMM</name>
<dbReference type="EMBL" id="BAAAEU010000025">
    <property type="protein sequence ID" value="GAA0722718.1"/>
    <property type="molecule type" value="Genomic_DNA"/>
</dbReference>
<dbReference type="RefSeq" id="WP_343793392.1">
    <property type="nucleotide sequence ID" value="NZ_BAAAEU010000025.1"/>
</dbReference>
<dbReference type="Proteomes" id="UP001501523">
    <property type="component" value="Unassembled WGS sequence"/>
</dbReference>
<feature type="transmembrane region" description="Helical" evidence="6">
    <location>
        <begin position="41"/>
        <end position="59"/>
    </location>
</feature>
<keyword evidence="2" id="KW-1003">Cell membrane</keyword>
<evidence type="ECO:0000256" key="3">
    <source>
        <dbReference type="ARBA" id="ARBA00022692"/>
    </source>
</evidence>
<comment type="caution">
    <text evidence="8">The sequence shown here is derived from an EMBL/GenBank/DDBJ whole genome shotgun (WGS) entry which is preliminary data.</text>
</comment>
<comment type="subcellular location">
    <subcellularLocation>
        <location evidence="1">Cell membrane</location>
        <topology evidence="1">Multi-pass membrane protein</topology>
    </subcellularLocation>
</comment>
<proteinExistence type="predicted"/>
<keyword evidence="4 6" id="KW-1133">Transmembrane helix</keyword>
<dbReference type="PANTHER" id="PTHR47371">
    <property type="entry name" value="LIPOTEICHOIC ACID SYNTHASE"/>
    <property type="match status" value="1"/>
</dbReference>
<feature type="transmembrane region" description="Helical" evidence="6">
    <location>
        <begin position="12"/>
        <end position="29"/>
    </location>
</feature>
<evidence type="ECO:0000259" key="7">
    <source>
        <dbReference type="Pfam" id="PF00884"/>
    </source>
</evidence>
<dbReference type="PANTHER" id="PTHR47371:SF3">
    <property type="entry name" value="PHOSPHOGLYCEROL TRANSFERASE I"/>
    <property type="match status" value="1"/>
</dbReference>
<dbReference type="InterPro" id="IPR017850">
    <property type="entry name" value="Alkaline_phosphatase_core_sf"/>
</dbReference>
<sequence length="577" mass="64499">MTALSTFHIHRTRLLRAFALLAFLALFAFGPMTEHTTNEKIFAATLALLSLLLAMFASGRLAFAMLLIALVFGAIEIAGTLKFLYLTTPLLAPDLEYFVNSGTIEVITHYPLLLGTSLAALILIPLLLVLAFSGEHAMLFAPWPRAPRIGARLFGTLAAAGLLVACLSPEGPFNAVFNKPMWITVNDKSFITDFFTSFNDTVINQPTIPPDVDRSISWKLDRPLQSPPSRPDVVTILEESTFDPRILKLCTLPICKRRMFEADKSTRAHGPMSVHTFGGGTWTSEFSLLTGLAHTLFGNAGLYAPYNLAPRVAFTLPKAFKGAGYRAIAVYPMSGDFLNARNAYDYYGFDAFYDGTQYGLGWESHDADLLRVFERIYADEKRVHPDQPLFVFMLTLHQHGPHMVPLAQLPAPYNQPLFPGKFKPKALDDWLNLNLGNYLERLQQSDAMLADLEKFLLGGEHPAVLLHFGDHQPSFDGAINEIPKDVPKEARLTSNWVTYFMLKSNFPVRQKFDYPVLDIAFLGSLALDVAGVPKNDFYQANTLLRERCKGRYLDCKDTKMVTSYHDFIFTKLGDLHE</sequence>
<feature type="transmembrane region" description="Helical" evidence="6">
    <location>
        <begin position="66"/>
        <end position="87"/>
    </location>
</feature>
<organism evidence="8 9">
    <name type="scientific">Dokdonella soli</name>
    <dbReference type="NCBI Taxonomy" id="529810"/>
    <lineage>
        <taxon>Bacteria</taxon>
        <taxon>Pseudomonadati</taxon>
        <taxon>Pseudomonadota</taxon>
        <taxon>Gammaproteobacteria</taxon>
        <taxon>Lysobacterales</taxon>
        <taxon>Rhodanobacteraceae</taxon>
        <taxon>Dokdonella</taxon>
    </lineage>
</organism>
<dbReference type="Gene3D" id="3.40.720.10">
    <property type="entry name" value="Alkaline Phosphatase, subunit A"/>
    <property type="match status" value="1"/>
</dbReference>
<evidence type="ECO:0000313" key="9">
    <source>
        <dbReference type="Proteomes" id="UP001501523"/>
    </source>
</evidence>
<feature type="transmembrane region" description="Helical" evidence="6">
    <location>
        <begin position="153"/>
        <end position="171"/>
    </location>
</feature>
<evidence type="ECO:0000256" key="1">
    <source>
        <dbReference type="ARBA" id="ARBA00004651"/>
    </source>
</evidence>
<dbReference type="SUPFAM" id="SSF53649">
    <property type="entry name" value="Alkaline phosphatase-like"/>
    <property type="match status" value="1"/>
</dbReference>
<feature type="transmembrane region" description="Helical" evidence="6">
    <location>
        <begin position="107"/>
        <end position="132"/>
    </location>
</feature>
<reference evidence="8 9" key="1">
    <citation type="journal article" date="2019" name="Int. J. Syst. Evol. Microbiol.">
        <title>The Global Catalogue of Microorganisms (GCM) 10K type strain sequencing project: providing services to taxonomists for standard genome sequencing and annotation.</title>
        <authorList>
            <consortium name="The Broad Institute Genomics Platform"/>
            <consortium name="The Broad Institute Genome Sequencing Center for Infectious Disease"/>
            <person name="Wu L."/>
            <person name="Ma J."/>
        </authorList>
    </citation>
    <scope>NUCLEOTIDE SEQUENCE [LARGE SCALE GENOMIC DNA]</scope>
    <source>
        <strain evidence="8 9">JCM 15421</strain>
    </source>
</reference>
<accession>A0ABN1IWA6</accession>
<evidence type="ECO:0000256" key="5">
    <source>
        <dbReference type="ARBA" id="ARBA00023136"/>
    </source>
</evidence>
<keyword evidence="3 6" id="KW-0812">Transmembrane</keyword>
<dbReference type="InterPro" id="IPR000917">
    <property type="entry name" value="Sulfatase_N"/>
</dbReference>